<dbReference type="InterPro" id="IPR056924">
    <property type="entry name" value="SH3_Tf2-1"/>
</dbReference>
<dbReference type="AlphaFoldDB" id="A0A2R6PNI1"/>
<organism evidence="2 3">
    <name type="scientific">Hermanssonia centrifuga</name>
    <dbReference type="NCBI Taxonomy" id="98765"/>
    <lineage>
        <taxon>Eukaryota</taxon>
        <taxon>Fungi</taxon>
        <taxon>Dikarya</taxon>
        <taxon>Basidiomycota</taxon>
        <taxon>Agaricomycotina</taxon>
        <taxon>Agaricomycetes</taxon>
        <taxon>Polyporales</taxon>
        <taxon>Meruliaceae</taxon>
        <taxon>Hermanssonia</taxon>
    </lineage>
</organism>
<sequence length="125" mass="14484">MPTNTDLHKVKVQPLSTGNQVYLATANLSMLKGRARKLIPQYIDPYQILEGNSSNSTYLLDLLEDLRKCRIHPHFHANLLRHHKANNTALFPHQDTAVIYDLGKPDEQEWYVDEIVTHLWEGRKI</sequence>
<comment type="caution">
    <text evidence="2">The sequence shown here is derived from an EMBL/GenBank/DDBJ whole genome shotgun (WGS) entry which is preliminary data.</text>
</comment>
<protein>
    <recommendedName>
        <fullName evidence="1">Tf2-1-like SH3-like domain-containing protein</fullName>
    </recommendedName>
</protein>
<evidence type="ECO:0000259" key="1">
    <source>
        <dbReference type="Pfam" id="PF24626"/>
    </source>
</evidence>
<evidence type="ECO:0000313" key="3">
    <source>
        <dbReference type="Proteomes" id="UP000186601"/>
    </source>
</evidence>
<dbReference type="EMBL" id="MLYV02000449">
    <property type="protein sequence ID" value="PSR94470.1"/>
    <property type="molecule type" value="Genomic_DNA"/>
</dbReference>
<evidence type="ECO:0000313" key="2">
    <source>
        <dbReference type="EMBL" id="PSR94470.1"/>
    </source>
</evidence>
<name>A0A2R6PNI1_9APHY</name>
<keyword evidence="3" id="KW-1185">Reference proteome</keyword>
<dbReference type="STRING" id="98765.A0A2R6PNI1"/>
<dbReference type="OrthoDB" id="3158924at2759"/>
<feature type="domain" description="Tf2-1-like SH3-like" evidence="1">
    <location>
        <begin position="18"/>
        <end position="83"/>
    </location>
</feature>
<proteinExistence type="predicted"/>
<reference evidence="2 3" key="1">
    <citation type="submission" date="2018-02" db="EMBL/GenBank/DDBJ databases">
        <title>Genome sequence of the basidiomycete white-rot fungus Phlebia centrifuga.</title>
        <authorList>
            <person name="Granchi Z."/>
            <person name="Peng M."/>
            <person name="de Vries R.P."/>
            <person name="Hilden K."/>
            <person name="Makela M.R."/>
            <person name="Grigoriev I."/>
            <person name="Riley R."/>
        </authorList>
    </citation>
    <scope>NUCLEOTIDE SEQUENCE [LARGE SCALE GENOMIC DNA]</scope>
    <source>
        <strain evidence="2 3">FBCC195</strain>
    </source>
</reference>
<dbReference type="Pfam" id="PF24626">
    <property type="entry name" value="SH3_Tf2-1"/>
    <property type="match status" value="1"/>
</dbReference>
<accession>A0A2R6PNI1</accession>
<gene>
    <name evidence="2" type="ORF">PHLCEN_2v4446</name>
</gene>
<dbReference type="Proteomes" id="UP000186601">
    <property type="component" value="Unassembled WGS sequence"/>
</dbReference>